<sequence>MMDSPEKKRRGRKRNRNPDKWKKNIRKRLINSGQEYINTSVERHKSSYNSLIQSMRQRQQRKNTVVEKQVEDADDLSILIHLADSDKDSDNIQTNSLTRRKRRRILDSDDDDDGVGESRVTVGQKTSSDLSVRSSLVDSKPTTKIIELSDEDMFDEDMFEEDMFDENTEVDTDFEEAMDSTKVKSQPNTNETSQSIDYIPLGQVMKEKRFQDCQDSDSESNKSISLLLLNHDVNKRQKLWFLDNKRLKTPALDYAATEAKDSLLDQHMKSQINGPVIVKPINIKEELGLFDNTLDENEFNKIVSVENELLVDQRSSVGTLHESLSVNPSVSTDSQLDDPDFEVELEEMLQDSMYTVRVYSKLPDPNTILVTTHRKKEHFNASKIHPSNKTFINKNMQKQYLLPRPRTL</sequence>
<evidence type="ECO:0000313" key="2">
    <source>
        <dbReference type="EMBL" id="CAD7461785.1"/>
    </source>
</evidence>
<feature type="compositionally biased region" description="Low complexity" evidence="1">
    <location>
        <begin position="127"/>
        <end position="136"/>
    </location>
</feature>
<proteinExistence type="predicted"/>
<dbReference type="EMBL" id="OE005210">
    <property type="protein sequence ID" value="CAD7461785.1"/>
    <property type="molecule type" value="Genomic_DNA"/>
</dbReference>
<feature type="region of interest" description="Disordered" evidence="1">
    <location>
        <begin position="1"/>
        <end position="27"/>
    </location>
</feature>
<accession>A0A7R9INX3</accession>
<gene>
    <name evidence="2" type="ORF">TTEB3V08_LOCUS9688</name>
</gene>
<organism evidence="2">
    <name type="scientific">Timema tahoe</name>
    <dbReference type="NCBI Taxonomy" id="61484"/>
    <lineage>
        <taxon>Eukaryota</taxon>
        <taxon>Metazoa</taxon>
        <taxon>Ecdysozoa</taxon>
        <taxon>Arthropoda</taxon>
        <taxon>Hexapoda</taxon>
        <taxon>Insecta</taxon>
        <taxon>Pterygota</taxon>
        <taxon>Neoptera</taxon>
        <taxon>Polyneoptera</taxon>
        <taxon>Phasmatodea</taxon>
        <taxon>Timematodea</taxon>
        <taxon>Timematoidea</taxon>
        <taxon>Timematidae</taxon>
        <taxon>Timema</taxon>
    </lineage>
</organism>
<evidence type="ECO:0000256" key="1">
    <source>
        <dbReference type="SAM" id="MobiDB-lite"/>
    </source>
</evidence>
<protein>
    <submittedName>
        <fullName evidence="2">Uncharacterized protein</fullName>
    </submittedName>
</protein>
<feature type="region of interest" description="Disordered" evidence="1">
    <location>
        <begin position="103"/>
        <end position="136"/>
    </location>
</feature>
<name>A0A7R9INX3_9NEOP</name>
<dbReference type="AlphaFoldDB" id="A0A7R9INX3"/>
<reference evidence="2" key="1">
    <citation type="submission" date="2020-11" db="EMBL/GenBank/DDBJ databases">
        <authorList>
            <person name="Tran Van P."/>
        </authorList>
    </citation>
    <scope>NUCLEOTIDE SEQUENCE</scope>
</reference>